<comment type="similarity">
    <text evidence="1">Belongs to the 'phage' integrase family.</text>
</comment>
<evidence type="ECO:0000313" key="6">
    <source>
        <dbReference type="EMBL" id="NGN43487.1"/>
    </source>
</evidence>
<dbReference type="Pfam" id="PF22022">
    <property type="entry name" value="Phage_int_M"/>
    <property type="match status" value="1"/>
</dbReference>
<dbReference type="InterPro" id="IPR011010">
    <property type="entry name" value="DNA_brk_join_enz"/>
</dbReference>
<dbReference type="Gene3D" id="3.30.160.390">
    <property type="entry name" value="Integrase, DNA-binding domain"/>
    <property type="match status" value="1"/>
</dbReference>
<dbReference type="GO" id="GO:0015074">
    <property type="term" value="P:DNA integration"/>
    <property type="evidence" value="ECO:0007669"/>
    <property type="project" value="UniProtKB-KW"/>
</dbReference>
<evidence type="ECO:0000256" key="1">
    <source>
        <dbReference type="ARBA" id="ARBA00008857"/>
    </source>
</evidence>
<dbReference type="InterPro" id="IPR002104">
    <property type="entry name" value="Integrase_catalytic"/>
</dbReference>
<dbReference type="Gene3D" id="1.10.150.130">
    <property type="match status" value="1"/>
</dbReference>
<reference evidence="6 7" key="1">
    <citation type="submission" date="2020-02" db="EMBL/GenBank/DDBJ databases">
        <title>Genome sequence of the type strain CGMCC 1.15528 of Mesorhizobium zhangyense.</title>
        <authorList>
            <person name="Gao J."/>
            <person name="Sun J."/>
        </authorList>
    </citation>
    <scope>NUCLEOTIDE SEQUENCE [LARGE SCALE GENOMIC DNA]</scope>
    <source>
        <strain evidence="6 7">CGMCC 1.15528</strain>
    </source>
</reference>
<organism evidence="6 7">
    <name type="scientific">Mesorhizobium zhangyense</name>
    <dbReference type="NCBI Taxonomy" id="1776730"/>
    <lineage>
        <taxon>Bacteria</taxon>
        <taxon>Pseudomonadati</taxon>
        <taxon>Pseudomonadota</taxon>
        <taxon>Alphaproteobacteria</taxon>
        <taxon>Hyphomicrobiales</taxon>
        <taxon>Phyllobacteriaceae</taxon>
        <taxon>Mesorhizobium</taxon>
    </lineage>
</organism>
<sequence>MGSHTKNALTVKAIASSKAKKLRDGGGLWLVRKGVGRYWIFDFRYNGKRREMGLGPLHTVGLAEARRKAEDARVLLRQGTDPVEHRRGAGAIEAAKASASVKTFGDYADAYIDAAIKAGRWRGAKTEAGWRNTLTKHAAAIRTKAITDIDVQDVLSVLRPLWGEKQETAEKLRERLERVLDSARVEGLRAGENPAAWKGNLEHVLHKPDDLTNTANHPALPYSQMPIFMKKLAAIEGTGARALEFTIFTAARSGEVRGTTWSEIDFERKLWTVPAKRMKEGREHRVPLSDAAIKLLRAVPRFEGINLVFPAVRGGELSDMTLSATIKRMQVAELKAGRVGWVDPKQLDADGKPRVATPHGFRSAFKDWTIEATDYPSELGEAALAHAVGDAVERAYRRGDALDKRRVLMSDWADYCASLPKA</sequence>
<keyword evidence="7" id="KW-1185">Reference proteome</keyword>
<dbReference type="InterPro" id="IPR025166">
    <property type="entry name" value="Integrase_DNA_bind_dom"/>
</dbReference>
<dbReference type="SUPFAM" id="SSF56349">
    <property type="entry name" value="DNA breaking-rejoining enzymes"/>
    <property type="match status" value="1"/>
</dbReference>
<keyword evidence="3" id="KW-0238">DNA-binding</keyword>
<gene>
    <name evidence="6" type="ORF">G6N74_20660</name>
</gene>
<proteinExistence type="inferred from homology"/>
<dbReference type="GO" id="GO:0006310">
    <property type="term" value="P:DNA recombination"/>
    <property type="evidence" value="ECO:0007669"/>
    <property type="project" value="UniProtKB-KW"/>
</dbReference>
<dbReference type="RefSeq" id="WP_165119901.1">
    <property type="nucleotide sequence ID" value="NZ_JAAKZG010000009.1"/>
</dbReference>
<keyword evidence="2" id="KW-0229">DNA integration</keyword>
<evidence type="ECO:0000256" key="3">
    <source>
        <dbReference type="ARBA" id="ARBA00023125"/>
    </source>
</evidence>
<dbReference type="InterPro" id="IPR013762">
    <property type="entry name" value="Integrase-like_cat_sf"/>
</dbReference>
<evidence type="ECO:0000256" key="2">
    <source>
        <dbReference type="ARBA" id="ARBA00022908"/>
    </source>
</evidence>
<dbReference type="InterPro" id="IPR038488">
    <property type="entry name" value="Integrase_DNA-bd_sf"/>
</dbReference>
<evidence type="ECO:0000259" key="5">
    <source>
        <dbReference type="PROSITE" id="PS51898"/>
    </source>
</evidence>
<dbReference type="InterPro" id="IPR053876">
    <property type="entry name" value="Phage_int_M"/>
</dbReference>
<dbReference type="Pfam" id="PF13356">
    <property type="entry name" value="Arm-DNA-bind_3"/>
    <property type="match status" value="1"/>
</dbReference>
<evidence type="ECO:0000313" key="7">
    <source>
        <dbReference type="Proteomes" id="UP000481252"/>
    </source>
</evidence>
<dbReference type="PANTHER" id="PTHR30629:SF2">
    <property type="entry name" value="PROPHAGE INTEGRASE INTS-RELATED"/>
    <property type="match status" value="1"/>
</dbReference>
<accession>A0A7C9VDW4</accession>
<feature type="domain" description="Tyr recombinase" evidence="5">
    <location>
        <begin position="215"/>
        <end position="409"/>
    </location>
</feature>
<dbReference type="Proteomes" id="UP000481252">
    <property type="component" value="Unassembled WGS sequence"/>
</dbReference>
<dbReference type="GO" id="GO:0003677">
    <property type="term" value="F:DNA binding"/>
    <property type="evidence" value="ECO:0007669"/>
    <property type="project" value="UniProtKB-KW"/>
</dbReference>
<evidence type="ECO:0000256" key="4">
    <source>
        <dbReference type="ARBA" id="ARBA00023172"/>
    </source>
</evidence>
<dbReference type="Gene3D" id="1.10.443.10">
    <property type="entry name" value="Intergrase catalytic core"/>
    <property type="match status" value="1"/>
</dbReference>
<dbReference type="Pfam" id="PF00589">
    <property type="entry name" value="Phage_integrase"/>
    <property type="match status" value="1"/>
</dbReference>
<comment type="caution">
    <text evidence="6">The sequence shown here is derived from an EMBL/GenBank/DDBJ whole genome shotgun (WGS) entry which is preliminary data.</text>
</comment>
<dbReference type="EMBL" id="JAAKZG010000009">
    <property type="protein sequence ID" value="NGN43487.1"/>
    <property type="molecule type" value="Genomic_DNA"/>
</dbReference>
<protein>
    <submittedName>
        <fullName evidence="6">Tyrosine-type recombinase/integrase</fullName>
    </submittedName>
</protein>
<dbReference type="PROSITE" id="PS51898">
    <property type="entry name" value="TYR_RECOMBINASE"/>
    <property type="match status" value="1"/>
</dbReference>
<name>A0A7C9VDW4_9HYPH</name>
<dbReference type="InterPro" id="IPR010998">
    <property type="entry name" value="Integrase_recombinase_N"/>
</dbReference>
<dbReference type="PANTHER" id="PTHR30629">
    <property type="entry name" value="PROPHAGE INTEGRASE"/>
    <property type="match status" value="1"/>
</dbReference>
<dbReference type="InterPro" id="IPR050808">
    <property type="entry name" value="Phage_Integrase"/>
</dbReference>
<dbReference type="AlphaFoldDB" id="A0A7C9VDW4"/>
<keyword evidence="4" id="KW-0233">DNA recombination</keyword>
<dbReference type="CDD" id="cd00801">
    <property type="entry name" value="INT_P4_C"/>
    <property type="match status" value="1"/>
</dbReference>